<sequence length="717" mass="79503">MAEQNIGDASANGAEGVLHQAERCELCSNLIIDEDEPRGTGLHGAPYVSYLEESHKNGCRFCGYLLQIEHLFGTFVRWNFIGDSYSGYCDRPRFESLKISNPTCPTPRGQRIIVRPWQVWHRSLEIYREHSGLASPFGKPIEVGKRADSASTWEFLQGCLTWCATHASCAQEGPLRLPTRLLHLDCAAGIVSLVETKQGDAMPYVALSHCWGGDLPVKLTTDEYKSFQRGLPWGSLPNTFQDAATVVLRFDIAYIWIDALCIIQDDATDWAKEAAQMADVYSNAHFTISAASSKDGSISFLKQQRTMPLVLGLEDDTGLDSPPEQLLARKRFETGIHSYGKVFDATLDPTDHRAWIMQEKVLSRRTMVFSSEEVQWECRKARVCECSGITPWDSDVDQQMHGRRQEPRKASHGPASLETWRSSPEQRHESWNTLVSDYTLRFLTKETDKLVAFSGMARKFSSYDNSAYYAGIWQSSLPAGLCWYVYQHYRVQSLLPQSYIAPSFSWASVKGNVDIVPAASGGFACAVRNVDVSLATADLFGAVHSGSITLTGLLMTGEMSYNSSWAGIRVNRKSGNRGAYMVSFNGTAEFTGTVSDQDMPQFYHDCELVPRGSADANGEVTVARSIEASPTSWGPSTVYLLPLCMATSTMSRDVGMYGLVLGRRSGGSSFERLGLYPFGFDFEGSYSQGSHSQDRSIYQERAMSFFAAGTPQEVVIT</sequence>
<evidence type="ECO:0000259" key="2">
    <source>
        <dbReference type="Pfam" id="PF06985"/>
    </source>
</evidence>
<dbReference type="AlphaFoldDB" id="A0A8H7E903"/>
<keyword evidence="4" id="KW-1185">Reference proteome</keyword>
<dbReference type="Pfam" id="PF06985">
    <property type="entry name" value="HET"/>
    <property type="match status" value="1"/>
</dbReference>
<evidence type="ECO:0000313" key="4">
    <source>
        <dbReference type="Proteomes" id="UP000606974"/>
    </source>
</evidence>
<dbReference type="PANTHER" id="PTHR33112">
    <property type="entry name" value="DOMAIN PROTEIN, PUTATIVE-RELATED"/>
    <property type="match status" value="1"/>
</dbReference>
<feature type="domain" description="Heterokaryon incompatibility" evidence="2">
    <location>
        <begin position="204"/>
        <end position="359"/>
    </location>
</feature>
<organism evidence="3 4">
    <name type="scientific">Endocarpon pusillum</name>
    <dbReference type="NCBI Taxonomy" id="364733"/>
    <lineage>
        <taxon>Eukaryota</taxon>
        <taxon>Fungi</taxon>
        <taxon>Dikarya</taxon>
        <taxon>Ascomycota</taxon>
        <taxon>Pezizomycotina</taxon>
        <taxon>Eurotiomycetes</taxon>
        <taxon>Chaetothyriomycetidae</taxon>
        <taxon>Verrucariales</taxon>
        <taxon>Verrucariaceae</taxon>
        <taxon>Endocarpon</taxon>
    </lineage>
</organism>
<dbReference type="PANTHER" id="PTHR33112:SF16">
    <property type="entry name" value="HETEROKARYON INCOMPATIBILITY DOMAIN-CONTAINING PROTEIN"/>
    <property type="match status" value="1"/>
</dbReference>
<accession>A0A8H7E903</accession>
<dbReference type="EMBL" id="JAACFV010000009">
    <property type="protein sequence ID" value="KAF7512920.1"/>
    <property type="molecule type" value="Genomic_DNA"/>
</dbReference>
<comment type="caution">
    <text evidence="3">The sequence shown here is derived from an EMBL/GenBank/DDBJ whole genome shotgun (WGS) entry which is preliminary data.</text>
</comment>
<feature type="compositionally biased region" description="Basic and acidic residues" evidence="1">
    <location>
        <begin position="398"/>
        <end position="409"/>
    </location>
</feature>
<evidence type="ECO:0000313" key="3">
    <source>
        <dbReference type="EMBL" id="KAF7512920.1"/>
    </source>
</evidence>
<dbReference type="Proteomes" id="UP000606974">
    <property type="component" value="Unassembled WGS sequence"/>
</dbReference>
<name>A0A8H7E903_9EURO</name>
<evidence type="ECO:0000256" key="1">
    <source>
        <dbReference type="SAM" id="MobiDB-lite"/>
    </source>
</evidence>
<reference evidence="3" key="1">
    <citation type="submission" date="2020-02" db="EMBL/GenBank/DDBJ databases">
        <authorList>
            <person name="Palmer J.M."/>
        </authorList>
    </citation>
    <scope>NUCLEOTIDE SEQUENCE</scope>
    <source>
        <strain evidence="3">EPUS1.4</strain>
        <tissue evidence="3">Thallus</tissue>
    </source>
</reference>
<protein>
    <recommendedName>
        <fullName evidence="2">Heterokaryon incompatibility domain-containing protein</fullName>
    </recommendedName>
</protein>
<dbReference type="InterPro" id="IPR010730">
    <property type="entry name" value="HET"/>
</dbReference>
<feature type="region of interest" description="Disordered" evidence="1">
    <location>
        <begin position="395"/>
        <end position="422"/>
    </location>
</feature>
<proteinExistence type="predicted"/>
<dbReference type="OrthoDB" id="5362512at2759"/>
<gene>
    <name evidence="3" type="ORF">GJ744_012023</name>
</gene>